<dbReference type="GO" id="GO:0009408">
    <property type="term" value="P:response to heat"/>
    <property type="evidence" value="ECO:0007669"/>
    <property type="project" value="InterPro"/>
</dbReference>
<reference evidence="19" key="1">
    <citation type="submission" date="2009-09" db="EMBL/GenBank/DDBJ databases">
        <title>The complete chromosome of Sebaldella termitidis ATCC 33386.</title>
        <authorList>
            <consortium name="US DOE Joint Genome Institute (JGI-PGF)"/>
            <person name="Lucas S."/>
            <person name="Copeland A."/>
            <person name="Lapidus A."/>
            <person name="Glavina del Rio T."/>
            <person name="Dalin E."/>
            <person name="Tice H."/>
            <person name="Bruce D."/>
            <person name="Goodwin L."/>
            <person name="Pitluck S."/>
            <person name="Kyrpides N."/>
            <person name="Mavromatis K."/>
            <person name="Ivanova N."/>
            <person name="Mikhailova N."/>
            <person name="Sims D."/>
            <person name="Meincke L."/>
            <person name="Brettin T."/>
            <person name="Detter J.C."/>
            <person name="Han C."/>
            <person name="Larimer F."/>
            <person name="Land M."/>
            <person name="Hauser L."/>
            <person name="Markowitz V."/>
            <person name="Cheng J.F."/>
            <person name="Hugenholtz P."/>
            <person name="Woyke T."/>
            <person name="Wu D."/>
            <person name="Eisen J.A."/>
        </authorList>
    </citation>
    <scope>NUCLEOTIDE SEQUENCE [LARGE SCALE GENOMIC DNA]</scope>
    <source>
        <strain evidence="19">ATCC 33386 / NCTC 11300</strain>
    </source>
</reference>
<dbReference type="eggNOG" id="COG0484">
    <property type="taxonomic scope" value="Bacteria"/>
</dbReference>
<dbReference type="InterPro" id="IPR036410">
    <property type="entry name" value="HSP_DnaJ_Cys-rich_dom_sf"/>
</dbReference>
<keyword evidence="5 14" id="KW-0479">Metal-binding</keyword>
<dbReference type="EMBL" id="CP001739">
    <property type="protein sequence ID" value="ACZ07639.1"/>
    <property type="molecule type" value="Genomic_DNA"/>
</dbReference>
<dbReference type="Proteomes" id="UP000000845">
    <property type="component" value="Chromosome"/>
</dbReference>
<keyword evidence="10 14" id="KW-0143">Chaperone</keyword>
<dbReference type="InterPro" id="IPR002939">
    <property type="entry name" value="DnaJ_C"/>
</dbReference>
<dbReference type="SMART" id="SM00271">
    <property type="entry name" value="DnaJ"/>
    <property type="match status" value="1"/>
</dbReference>
<accession>D1AQ61</accession>
<evidence type="ECO:0000256" key="2">
    <source>
        <dbReference type="ARBA" id="ARBA00011738"/>
    </source>
</evidence>
<evidence type="ECO:0000256" key="11">
    <source>
        <dbReference type="ARBA" id="ARBA00053423"/>
    </source>
</evidence>
<dbReference type="Pfam" id="PF01556">
    <property type="entry name" value="DnaJ_C"/>
    <property type="match status" value="1"/>
</dbReference>
<dbReference type="PRINTS" id="PR00625">
    <property type="entry name" value="JDOMAIN"/>
</dbReference>
<evidence type="ECO:0000256" key="3">
    <source>
        <dbReference type="ARBA" id="ARBA00022490"/>
    </source>
</evidence>
<evidence type="ECO:0000313" key="18">
    <source>
        <dbReference type="EMBL" id="ACZ07639.1"/>
    </source>
</evidence>
<proteinExistence type="inferred from homology"/>
<dbReference type="SUPFAM" id="SSF46565">
    <property type="entry name" value="Chaperone J-domain"/>
    <property type="match status" value="1"/>
</dbReference>
<dbReference type="PANTHER" id="PTHR43096:SF48">
    <property type="entry name" value="CHAPERONE PROTEIN DNAJ"/>
    <property type="match status" value="1"/>
</dbReference>
<evidence type="ECO:0000256" key="12">
    <source>
        <dbReference type="ARBA" id="ARBA00061004"/>
    </source>
</evidence>
<feature type="binding site" evidence="14">
    <location>
        <position position="194"/>
    </location>
    <ligand>
        <name>Zn(2+)</name>
        <dbReference type="ChEBI" id="CHEBI:29105"/>
        <label>2</label>
    </ligand>
</feature>
<dbReference type="STRING" id="526218.Sterm_0767"/>
<feature type="zinc finger region" description="CR-type" evidence="15">
    <location>
        <begin position="135"/>
        <end position="217"/>
    </location>
</feature>
<comment type="cofactor">
    <cofactor evidence="14">
        <name>Zn(2+)</name>
        <dbReference type="ChEBI" id="CHEBI:29105"/>
    </cofactor>
    <text evidence="14">Binds 2 Zn(2+) ions per monomer.</text>
</comment>
<keyword evidence="7 14" id="KW-0863">Zinc-finger</keyword>
<feature type="binding site" evidence="14">
    <location>
        <position position="208"/>
    </location>
    <ligand>
        <name>Zn(2+)</name>
        <dbReference type="ChEBI" id="CHEBI:29105"/>
        <label>1</label>
    </ligand>
</feature>
<dbReference type="Pfam" id="PF00684">
    <property type="entry name" value="DnaJ_CXXCXGXG"/>
    <property type="match status" value="1"/>
</dbReference>
<dbReference type="InterPro" id="IPR001305">
    <property type="entry name" value="HSP_DnaJ_Cys-rich_dom"/>
</dbReference>
<evidence type="ECO:0000256" key="10">
    <source>
        <dbReference type="ARBA" id="ARBA00023186"/>
    </source>
</evidence>
<keyword evidence="8 14" id="KW-0862">Zinc</keyword>
<dbReference type="NCBIfam" id="NF008035">
    <property type="entry name" value="PRK10767.1"/>
    <property type="match status" value="1"/>
</dbReference>
<reference evidence="18 19" key="2">
    <citation type="journal article" date="2010" name="Stand. Genomic Sci.">
        <title>Complete genome sequence of Sebaldella termitidis type strain (NCTC 11300).</title>
        <authorList>
            <person name="Harmon-Smith M."/>
            <person name="Celia L."/>
            <person name="Chertkov O."/>
            <person name="Lapidus A."/>
            <person name="Copeland A."/>
            <person name="Glavina Del Rio T."/>
            <person name="Nolan M."/>
            <person name="Lucas S."/>
            <person name="Tice H."/>
            <person name="Cheng J.F."/>
            <person name="Han C."/>
            <person name="Detter J.C."/>
            <person name="Bruce D."/>
            <person name="Goodwin L."/>
            <person name="Pitluck S."/>
            <person name="Pati A."/>
            <person name="Liolios K."/>
            <person name="Ivanova N."/>
            <person name="Mavromatis K."/>
            <person name="Mikhailova N."/>
            <person name="Chen A."/>
            <person name="Palaniappan K."/>
            <person name="Land M."/>
            <person name="Hauser L."/>
            <person name="Chang Y.J."/>
            <person name="Jeffries C.D."/>
            <person name="Brettin T."/>
            <person name="Goker M."/>
            <person name="Beck B."/>
            <person name="Bristow J."/>
            <person name="Eisen J.A."/>
            <person name="Markowitz V."/>
            <person name="Hugenholtz P."/>
            <person name="Kyrpides N.C."/>
            <person name="Klenk H.P."/>
            <person name="Chen F."/>
        </authorList>
    </citation>
    <scope>NUCLEOTIDE SEQUENCE [LARGE SCALE GENOMIC DNA]</scope>
    <source>
        <strain evidence="19">ATCC 33386 / NCTC 11300</strain>
    </source>
</reference>
<dbReference type="PANTHER" id="PTHR43096">
    <property type="entry name" value="DNAJ HOMOLOG 1, MITOCHONDRIAL-RELATED"/>
    <property type="match status" value="1"/>
</dbReference>
<dbReference type="CDD" id="cd10719">
    <property type="entry name" value="DnaJ_zf"/>
    <property type="match status" value="1"/>
</dbReference>
<dbReference type="FunFam" id="2.10.230.10:FF:000002">
    <property type="entry name" value="Molecular chaperone DnaJ"/>
    <property type="match status" value="1"/>
</dbReference>
<dbReference type="AlphaFoldDB" id="D1AQ61"/>
<dbReference type="InterPro" id="IPR001623">
    <property type="entry name" value="DnaJ_domain"/>
</dbReference>
<evidence type="ECO:0000313" key="19">
    <source>
        <dbReference type="Proteomes" id="UP000000845"/>
    </source>
</evidence>
<evidence type="ECO:0000256" key="7">
    <source>
        <dbReference type="ARBA" id="ARBA00022771"/>
    </source>
</evidence>
<dbReference type="SUPFAM" id="SSF57938">
    <property type="entry name" value="DnaJ/Hsp40 cysteine-rich domain"/>
    <property type="match status" value="1"/>
</dbReference>
<comment type="domain">
    <text evidence="14">The J domain is necessary and sufficient to stimulate DnaK ATPase activity. Zinc center 1 plays an important role in the autonomous, DnaK-independent chaperone activity of DnaJ. Zinc center 2 is essential for interaction with DnaK and for DnaJ activity.</text>
</comment>
<evidence type="ECO:0000256" key="13">
    <source>
        <dbReference type="ARBA" id="ARBA00067609"/>
    </source>
</evidence>
<sequence>MAKKDYYEVLGVEKNATEQEIKKAYRKLAMKYHPDRNKDNKEAEEKFKEASEAYEVLSDADKKAQYDQFGHSAFENGGPGPGGFSGFSGGFGFDDISDILNGFGFGRAGGGQTAVRRGSDIRYTMDMTLEEIAAGVEKELKYRRKGKCTTCSGSGAEPGHKMNTCDKCNGSGQMRVQIRTIFGISTSIEPCDKCHGTGKIPEKECHVCHGSGVVRETTTKKVRIPAGVMNGMELNVPQAGDAGENNGEYGNLRIRIMEKKHPIFTRHDTDIHCEVPVELTTAIMGGEVEIPTLEGKTKIKIPEGTQSGKVFRLKDRGIPRLHSNYKGSEILEIKVEIPTGLTNKQKDLLKKFGDSLSDKNYKNSKSFFEKVKKFFGADA</sequence>
<dbReference type="FunFam" id="2.60.260.20:FF:000004">
    <property type="entry name" value="Molecular chaperone DnaJ"/>
    <property type="match status" value="1"/>
</dbReference>
<evidence type="ECO:0000256" key="8">
    <source>
        <dbReference type="ARBA" id="ARBA00022833"/>
    </source>
</evidence>
<keyword evidence="3 14" id="KW-0963">Cytoplasm</keyword>
<dbReference type="GO" id="GO:0042026">
    <property type="term" value="P:protein refolding"/>
    <property type="evidence" value="ECO:0007669"/>
    <property type="project" value="TreeGrafter"/>
</dbReference>
<keyword evidence="19" id="KW-1185">Reference proteome</keyword>
<dbReference type="FunFam" id="1.10.287.110:FF:000034">
    <property type="entry name" value="Chaperone protein DnaJ"/>
    <property type="match status" value="1"/>
</dbReference>
<feature type="binding site" evidence="14">
    <location>
        <position position="165"/>
    </location>
    <ligand>
        <name>Zn(2+)</name>
        <dbReference type="ChEBI" id="CHEBI:29105"/>
        <label>2</label>
    </ligand>
</feature>
<feature type="domain" description="J" evidence="16">
    <location>
        <begin position="5"/>
        <end position="70"/>
    </location>
</feature>
<dbReference type="RefSeq" id="WP_012860235.1">
    <property type="nucleotide sequence ID" value="NC_013517.1"/>
</dbReference>
<dbReference type="GO" id="GO:0031072">
    <property type="term" value="F:heat shock protein binding"/>
    <property type="evidence" value="ECO:0007669"/>
    <property type="project" value="InterPro"/>
</dbReference>
<dbReference type="InterPro" id="IPR012724">
    <property type="entry name" value="DnaJ"/>
</dbReference>
<dbReference type="InterPro" id="IPR036869">
    <property type="entry name" value="J_dom_sf"/>
</dbReference>
<dbReference type="HAMAP" id="MF_01152">
    <property type="entry name" value="DnaJ"/>
    <property type="match status" value="1"/>
</dbReference>
<dbReference type="PROSITE" id="PS00636">
    <property type="entry name" value="DNAJ_1"/>
    <property type="match status" value="1"/>
</dbReference>
<dbReference type="GO" id="GO:0008270">
    <property type="term" value="F:zinc ion binding"/>
    <property type="evidence" value="ECO:0007669"/>
    <property type="project" value="UniProtKB-UniRule"/>
</dbReference>
<dbReference type="PROSITE" id="PS51188">
    <property type="entry name" value="ZF_CR"/>
    <property type="match status" value="1"/>
</dbReference>
<dbReference type="SUPFAM" id="SSF49493">
    <property type="entry name" value="HSP40/DnaJ peptide-binding domain"/>
    <property type="match status" value="2"/>
</dbReference>
<dbReference type="Gene3D" id="1.10.287.110">
    <property type="entry name" value="DnaJ domain"/>
    <property type="match status" value="1"/>
</dbReference>
<dbReference type="Pfam" id="PF00226">
    <property type="entry name" value="DnaJ"/>
    <property type="match status" value="1"/>
</dbReference>
<dbReference type="GO" id="GO:0005737">
    <property type="term" value="C:cytoplasm"/>
    <property type="evidence" value="ECO:0007669"/>
    <property type="project" value="UniProtKB-SubCell"/>
</dbReference>
<evidence type="ECO:0000256" key="14">
    <source>
        <dbReference type="HAMAP-Rule" id="MF_01152"/>
    </source>
</evidence>
<dbReference type="GO" id="GO:0051082">
    <property type="term" value="F:unfolded protein binding"/>
    <property type="evidence" value="ECO:0007669"/>
    <property type="project" value="UniProtKB-UniRule"/>
</dbReference>
<organism evidence="18 19">
    <name type="scientific">Sebaldella termitidis (strain ATCC 33386 / NCTC 11300)</name>
    <dbReference type="NCBI Taxonomy" id="526218"/>
    <lineage>
        <taxon>Bacteria</taxon>
        <taxon>Fusobacteriati</taxon>
        <taxon>Fusobacteriota</taxon>
        <taxon>Fusobacteriia</taxon>
        <taxon>Fusobacteriales</taxon>
        <taxon>Leptotrichiaceae</taxon>
        <taxon>Sebaldella</taxon>
    </lineage>
</organism>
<keyword evidence="4 14" id="KW-0235">DNA replication</keyword>
<dbReference type="HOGENOM" id="CLU_017633_0_7_0"/>
<evidence type="ECO:0000256" key="6">
    <source>
        <dbReference type="ARBA" id="ARBA00022737"/>
    </source>
</evidence>
<dbReference type="PROSITE" id="PS50076">
    <property type="entry name" value="DNAJ_2"/>
    <property type="match status" value="1"/>
</dbReference>
<dbReference type="CDD" id="cd10747">
    <property type="entry name" value="DnaJ_C"/>
    <property type="match status" value="1"/>
</dbReference>
<dbReference type="CDD" id="cd06257">
    <property type="entry name" value="DnaJ"/>
    <property type="match status" value="1"/>
</dbReference>
<comment type="subcellular location">
    <subcellularLocation>
        <location evidence="1 14">Cytoplasm</location>
    </subcellularLocation>
</comment>
<evidence type="ECO:0000256" key="5">
    <source>
        <dbReference type="ARBA" id="ARBA00022723"/>
    </source>
</evidence>
<dbReference type="InterPro" id="IPR008971">
    <property type="entry name" value="HSP40/DnaJ_pept-bd"/>
</dbReference>
<evidence type="ECO:0000256" key="1">
    <source>
        <dbReference type="ARBA" id="ARBA00004496"/>
    </source>
</evidence>
<feature type="repeat" description="CXXCXGXG motif" evidence="14">
    <location>
        <begin position="148"/>
        <end position="155"/>
    </location>
</feature>
<evidence type="ECO:0000256" key="4">
    <source>
        <dbReference type="ARBA" id="ARBA00022705"/>
    </source>
</evidence>
<keyword evidence="6 14" id="KW-0677">Repeat</keyword>
<feature type="repeat" description="CXXCXGXG motif" evidence="14">
    <location>
        <begin position="165"/>
        <end position="172"/>
    </location>
</feature>
<dbReference type="Gene3D" id="2.60.260.20">
    <property type="entry name" value="Urease metallochaperone UreE, N-terminal domain"/>
    <property type="match status" value="2"/>
</dbReference>
<feature type="binding site" evidence="14">
    <location>
        <position position="191"/>
    </location>
    <ligand>
        <name>Zn(2+)</name>
        <dbReference type="ChEBI" id="CHEBI:29105"/>
        <label>2</label>
    </ligand>
</feature>
<evidence type="ECO:0000259" key="16">
    <source>
        <dbReference type="PROSITE" id="PS50076"/>
    </source>
</evidence>
<feature type="domain" description="CR-type" evidence="17">
    <location>
        <begin position="135"/>
        <end position="217"/>
    </location>
</feature>
<comment type="similarity">
    <text evidence="12 14">Belongs to the DnaJ family.</text>
</comment>
<dbReference type="GO" id="GO:0006260">
    <property type="term" value="P:DNA replication"/>
    <property type="evidence" value="ECO:0007669"/>
    <property type="project" value="UniProtKB-KW"/>
</dbReference>
<dbReference type="Gene3D" id="2.10.230.10">
    <property type="entry name" value="Heat shock protein DnaJ, cysteine-rich domain"/>
    <property type="match status" value="1"/>
</dbReference>
<protein>
    <recommendedName>
        <fullName evidence="13 14">Chaperone protein DnaJ</fullName>
    </recommendedName>
</protein>
<evidence type="ECO:0000256" key="9">
    <source>
        <dbReference type="ARBA" id="ARBA00023016"/>
    </source>
</evidence>
<feature type="binding site" evidence="14">
    <location>
        <position position="205"/>
    </location>
    <ligand>
        <name>Zn(2+)</name>
        <dbReference type="ChEBI" id="CHEBI:29105"/>
        <label>1</label>
    </ligand>
</feature>
<feature type="repeat" description="CXXCXGXG motif" evidence="14">
    <location>
        <begin position="191"/>
        <end position="198"/>
    </location>
</feature>
<name>D1AQ61_SEBTE</name>
<dbReference type="KEGG" id="str:Sterm_0767"/>
<keyword evidence="9 14" id="KW-0346">Stress response</keyword>
<dbReference type="GO" id="GO:0005524">
    <property type="term" value="F:ATP binding"/>
    <property type="evidence" value="ECO:0007669"/>
    <property type="project" value="InterPro"/>
</dbReference>
<feature type="binding site" evidence="14">
    <location>
        <position position="168"/>
    </location>
    <ligand>
        <name>Zn(2+)</name>
        <dbReference type="ChEBI" id="CHEBI:29105"/>
        <label>2</label>
    </ligand>
</feature>
<gene>
    <name evidence="14" type="primary">dnaJ</name>
    <name evidence="18" type="ordered locus">Sterm_0767</name>
</gene>
<feature type="binding site" evidence="14">
    <location>
        <position position="148"/>
    </location>
    <ligand>
        <name>Zn(2+)</name>
        <dbReference type="ChEBI" id="CHEBI:29105"/>
        <label>1</label>
    </ligand>
</feature>
<feature type="repeat" description="CXXCXGXG motif" evidence="14">
    <location>
        <begin position="205"/>
        <end position="212"/>
    </location>
</feature>
<comment type="subunit">
    <text evidence="2 14">Homodimer.</text>
</comment>
<evidence type="ECO:0000256" key="15">
    <source>
        <dbReference type="PROSITE-ProRule" id="PRU00546"/>
    </source>
</evidence>
<dbReference type="InterPro" id="IPR018253">
    <property type="entry name" value="DnaJ_domain_CS"/>
</dbReference>
<feature type="binding site" evidence="14">
    <location>
        <position position="151"/>
    </location>
    <ligand>
        <name>Zn(2+)</name>
        <dbReference type="ChEBI" id="CHEBI:29105"/>
        <label>1</label>
    </ligand>
</feature>
<dbReference type="NCBIfam" id="TIGR02349">
    <property type="entry name" value="DnaJ_bact"/>
    <property type="match status" value="1"/>
</dbReference>
<evidence type="ECO:0000259" key="17">
    <source>
        <dbReference type="PROSITE" id="PS51188"/>
    </source>
</evidence>
<comment type="function">
    <text evidence="11 14">Participates actively in the response to hyperosmotic and heat shock by preventing the aggregation of stress-denatured proteins and by disaggregating proteins, also in an autonomous, DnaK-independent fashion. Unfolded proteins bind initially to DnaJ; upon interaction with the DnaJ-bound protein, DnaK hydrolyzes its bound ATP, resulting in the formation of a stable complex. GrpE releases ADP from DnaK; ATP binding to DnaK triggers the release of the substrate protein, thus completing the reaction cycle. Several rounds of ATP-dependent interactions between DnaJ, DnaK and GrpE are required for fully efficient folding. Also involved, together with DnaK and GrpE, in the DNA replication of plasmids through activation of initiation proteins.</text>
</comment>